<gene>
    <name evidence="2" type="ORF">Cpa01nite_16790</name>
</gene>
<dbReference type="Pfam" id="PF10592">
    <property type="entry name" value="AIPR"/>
    <property type="match status" value="1"/>
</dbReference>
<organism evidence="2 3">
    <name type="scientific">Cellulomonas pakistanensis</name>
    <dbReference type="NCBI Taxonomy" id="992287"/>
    <lineage>
        <taxon>Bacteria</taxon>
        <taxon>Bacillati</taxon>
        <taxon>Actinomycetota</taxon>
        <taxon>Actinomycetes</taxon>
        <taxon>Micrococcales</taxon>
        <taxon>Cellulomonadaceae</taxon>
        <taxon>Cellulomonas</taxon>
    </lineage>
</organism>
<keyword evidence="3" id="KW-1185">Reference proteome</keyword>
<feature type="domain" description="Abortive phage infection protein C-terminal" evidence="1">
    <location>
        <begin position="230"/>
        <end position="403"/>
    </location>
</feature>
<dbReference type="AlphaFoldDB" id="A0A919P9V8"/>
<evidence type="ECO:0000313" key="3">
    <source>
        <dbReference type="Proteomes" id="UP000642125"/>
    </source>
</evidence>
<protein>
    <recommendedName>
        <fullName evidence="1">Abortive phage infection protein C-terminal domain-containing protein</fullName>
    </recommendedName>
</protein>
<dbReference type="EMBL" id="BONO01000010">
    <property type="protein sequence ID" value="GIG36298.1"/>
    <property type="molecule type" value="Genomic_DNA"/>
</dbReference>
<evidence type="ECO:0000313" key="2">
    <source>
        <dbReference type="EMBL" id="GIG36298.1"/>
    </source>
</evidence>
<dbReference type="Proteomes" id="UP000642125">
    <property type="component" value="Unassembled WGS sequence"/>
</dbReference>
<accession>A0A919P9V8</accession>
<proteinExistence type="predicted"/>
<dbReference type="InterPro" id="IPR018891">
    <property type="entry name" value="AIPR_C"/>
</dbReference>
<comment type="caution">
    <text evidence="2">The sequence shown here is derived from an EMBL/GenBank/DDBJ whole genome shotgun (WGS) entry which is preliminary data.</text>
</comment>
<name>A0A919P9V8_9CELL</name>
<evidence type="ECO:0000259" key="1">
    <source>
        <dbReference type="Pfam" id="PF10592"/>
    </source>
</evidence>
<sequence length="565" mass="62168">MDTTSRTTLDEAFDSELTGDRTPSAAMLAWFLLHVERLDPELVPDAICDGRGDKGIDALIVDDEQSEIVLFQGKRMESATKTQGDNDLRHLLGAANYFVDEKAVEGLLASKPNHELRNLLTRNNVAQKVASGYKVRRLVLVTNASLDASAQGLLDAVSHQEPTLDVWHQDKLVAVAERVRRADLREETVSIRPATPVIAVDLEGEAKMAIALVRAHELVGLPGIEDLTLFARNVRLSAGNTRINKELAATVADPKEHALFPAAHNGITVLTNGLTIGEADIRLNGLSVVNGCQSLLALHRGRGALTPQLKILVKIVELPSRQSYISDTITYRANNQNAVNIRDQRSTDGIQLGLYRAVREEFGGEFEYVIKIGQTSQAARTLDNTLAAQLITAVLREKPWAAVRKVRLFDQDYHNIFAPDVNAHVLFLLELVNEACNVSREHLEGELKSAFASVRFTVAALVADVLRLSDRGAQLLADPSAWLPAKQQEVLSWLSERARDVVGNINGYVVDAATEAQEEKRDFDAKTVFKSASGIAPLRREIATVSRRVERREPGYLFDLAPSRL</sequence>
<reference evidence="2" key="1">
    <citation type="submission" date="2021-01" db="EMBL/GenBank/DDBJ databases">
        <title>Whole genome shotgun sequence of Cellulomonas pakistanensis NBRC 110800.</title>
        <authorList>
            <person name="Komaki H."/>
            <person name="Tamura T."/>
        </authorList>
    </citation>
    <scope>NUCLEOTIDE SEQUENCE</scope>
    <source>
        <strain evidence="2">NBRC 110800</strain>
    </source>
</reference>
<dbReference type="RefSeq" id="WP_203668321.1">
    <property type="nucleotide sequence ID" value="NZ_BONO01000010.1"/>
</dbReference>